<proteinExistence type="predicted"/>
<dbReference type="Proteomes" id="UP001153737">
    <property type="component" value="Chromosome 8"/>
</dbReference>
<accession>A0A9N9SLT5</accession>
<organism evidence="2 3">
    <name type="scientific">Phaedon cochleariae</name>
    <name type="common">Mustard beetle</name>
    <dbReference type="NCBI Taxonomy" id="80249"/>
    <lineage>
        <taxon>Eukaryota</taxon>
        <taxon>Metazoa</taxon>
        <taxon>Ecdysozoa</taxon>
        <taxon>Arthropoda</taxon>
        <taxon>Hexapoda</taxon>
        <taxon>Insecta</taxon>
        <taxon>Pterygota</taxon>
        <taxon>Neoptera</taxon>
        <taxon>Endopterygota</taxon>
        <taxon>Coleoptera</taxon>
        <taxon>Polyphaga</taxon>
        <taxon>Cucujiformia</taxon>
        <taxon>Chrysomeloidea</taxon>
        <taxon>Chrysomelidae</taxon>
        <taxon>Chrysomelinae</taxon>
        <taxon>Chrysomelini</taxon>
        <taxon>Phaedon</taxon>
    </lineage>
</organism>
<keyword evidence="1" id="KW-0175">Coiled coil</keyword>
<dbReference type="OrthoDB" id="10066957at2759"/>
<dbReference type="PANTHER" id="PTHR11505">
    <property type="entry name" value="L1 TRANSPOSABLE ELEMENT-RELATED"/>
    <property type="match status" value="1"/>
</dbReference>
<dbReference type="AlphaFoldDB" id="A0A9N9SLT5"/>
<evidence type="ECO:0000313" key="2">
    <source>
        <dbReference type="EMBL" id="CAG9824526.1"/>
    </source>
</evidence>
<dbReference type="EMBL" id="OU896714">
    <property type="protein sequence ID" value="CAG9824526.1"/>
    <property type="molecule type" value="Genomic_DNA"/>
</dbReference>
<dbReference type="InterPro" id="IPR004244">
    <property type="entry name" value="Transposase_22"/>
</dbReference>
<keyword evidence="3" id="KW-1185">Reference proteome</keyword>
<evidence type="ECO:0000256" key="1">
    <source>
        <dbReference type="SAM" id="Coils"/>
    </source>
</evidence>
<sequence>MPITRDQVEKINKLVSVNIKQLWKEESFIKSITDKVSKIIMETLNEKLSEYEREILEVKKEVKKLDDDIHEIELNSTVKLDKFESELEKIKNANKIIEKQYEALDQHSRRNNLRIFNLKEENNENTEQRIIRIFKEKMKIEIRPEDIEGCHRVGKRESTEPRGILLKLRTYIKKEEIFNAKKFMKGTGTVIREDLTQTRVKLLREAIQKFSIVNTWTRNGKILAKVNGKIIIIHSADHLNNLSL</sequence>
<name>A0A9N9SLT5_PHACE</name>
<feature type="coiled-coil region" evidence="1">
    <location>
        <begin position="41"/>
        <end position="110"/>
    </location>
</feature>
<gene>
    <name evidence="2" type="ORF">PHAECO_LOCUS12269</name>
</gene>
<reference evidence="2" key="1">
    <citation type="submission" date="2022-01" db="EMBL/GenBank/DDBJ databases">
        <authorList>
            <person name="King R."/>
        </authorList>
    </citation>
    <scope>NUCLEOTIDE SEQUENCE</scope>
</reference>
<evidence type="ECO:0000313" key="3">
    <source>
        <dbReference type="Proteomes" id="UP001153737"/>
    </source>
</evidence>
<reference evidence="2" key="2">
    <citation type="submission" date="2022-10" db="EMBL/GenBank/DDBJ databases">
        <authorList>
            <consortium name="ENA_rothamsted_submissions"/>
            <consortium name="culmorum"/>
            <person name="King R."/>
        </authorList>
    </citation>
    <scope>NUCLEOTIDE SEQUENCE</scope>
</reference>
<protein>
    <submittedName>
        <fullName evidence="2">Uncharacterized protein</fullName>
    </submittedName>
</protein>
<dbReference type="Gene3D" id="3.30.70.1820">
    <property type="entry name" value="L1 transposable element, RRM domain"/>
    <property type="match status" value="1"/>
</dbReference>